<feature type="domain" description="Ribonucleotide reductase large subunit N-terminal" evidence="7">
    <location>
        <begin position="19"/>
        <end position="83"/>
    </location>
</feature>
<keyword evidence="4 6" id="KW-0215">Deoxyribonucleotide synthesis</keyword>
<evidence type="ECO:0000259" key="8">
    <source>
        <dbReference type="Pfam" id="PF02867"/>
    </source>
</evidence>
<dbReference type="InterPro" id="IPR008926">
    <property type="entry name" value="RNR_R1-su_N"/>
</dbReference>
<dbReference type="UniPathway" id="UPA00326"/>
<sequence length="590" mass="66521">MTKENYLGVNIDISKDQYLSEQARQLLTNYYCLNGEPSPQYAFARAAEAYSFGDMNLAQRIYDAAANGWFMFASPVLSNAPLPGAKVKSLPISCFLSYVPDSLEGLIEHSSELRWLSVKGGGVGGHWSNIRSVSDKAPGPIPFMHTVDADMVAYRQGKTRKGSYAAYMDISHPDIVEFISLRVPTGDVNRKCLNLHHAVNLTDKFMEAVANDSDFKLVDPDDHTVRDVVKARKLWETLLETRYRTGEPYLNFIDTANRALPQSQKDLGLTIKGSNLCNEIHLVTDETRTAVCCLSSVNLEKYDEWKDTTLIKDLIRFLDNVLQFFIDHAGDEISKARYSASRERSLGLGAMGFHSYLQKHRIPFESIEAKKINDEIFRTIKEQAIEETFILGKEKGEAPDMIGSGRRNAHLLAIAPNANSSLILNTSPSIEPWKANAFTSRTRVGSHLTKNKYLEEELEKIGKNIEEVWSSIITNGGSVQHLTFLNDKIKAVFKTAIEMDQDWLVHLGGERQRYLCQGQSLNIFFPAGASRAYLHKVHFNAWKYGCKGLYYLRTETSNRAENISKKVERERLVEFTELQQSQSECVACEG</sequence>
<dbReference type="STRING" id="1542390.KX01_1528"/>
<dbReference type="OrthoDB" id="9762933at2"/>
<feature type="domain" description="Ribonucleotide reductase large subunit C-terminal" evidence="8">
    <location>
        <begin position="93"/>
        <end position="401"/>
    </location>
</feature>
<dbReference type="GO" id="GO:0005971">
    <property type="term" value="C:ribonucleoside-diphosphate reductase complex"/>
    <property type="evidence" value="ECO:0007669"/>
    <property type="project" value="TreeGrafter"/>
</dbReference>
<dbReference type="Pfam" id="PF02867">
    <property type="entry name" value="Ribonuc_red_lgC"/>
    <property type="match status" value="2"/>
</dbReference>
<comment type="similarity">
    <text evidence="1 6">Belongs to the ribonucleoside diphosphate reductase large chain family.</text>
</comment>
<dbReference type="GO" id="GO:0004748">
    <property type="term" value="F:ribonucleoside-diphosphate reductase activity, thioredoxin disulfide as acceptor"/>
    <property type="evidence" value="ECO:0007669"/>
    <property type="project" value="UniProtKB-EC"/>
</dbReference>
<dbReference type="PRINTS" id="PR01183">
    <property type="entry name" value="RIBORDTASEM1"/>
</dbReference>
<comment type="function">
    <text evidence="6">Provides the precursors necessary for DNA synthesis. Catalyzes the biosynthesis of deoxyribonucleotides from the corresponding ribonucleotides.</text>
</comment>
<protein>
    <recommendedName>
        <fullName evidence="2 6">Ribonucleoside-diphosphate reductase</fullName>
        <ecNumber evidence="2 6">1.17.4.1</ecNumber>
    </recommendedName>
</protein>
<evidence type="ECO:0000256" key="3">
    <source>
        <dbReference type="ARBA" id="ARBA00023002"/>
    </source>
</evidence>
<accession>A0A1J0KRC4</accession>
<evidence type="ECO:0000256" key="1">
    <source>
        <dbReference type="ARBA" id="ARBA00010406"/>
    </source>
</evidence>
<evidence type="ECO:0000256" key="2">
    <source>
        <dbReference type="ARBA" id="ARBA00012274"/>
    </source>
</evidence>
<evidence type="ECO:0000256" key="4">
    <source>
        <dbReference type="ARBA" id="ARBA00023116"/>
    </source>
</evidence>
<evidence type="ECO:0000256" key="5">
    <source>
        <dbReference type="ARBA" id="ARBA00047754"/>
    </source>
</evidence>
<dbReference type="AlphaFoldDB" id="A0A1J0KRC4"/>
<dbReference type="Pfam" id="PF00317">
    <property type="entry name" value="Ribonuc_red_lgN"/>
    <property type="match status" value="1"/>
</dbReference>
<evidence type="ECO:0000313" key="10">
    <source>
        <dbReference type="Proteomes" id="UP000182521"/>
    </source>
</evidence>
<reference evidence="10" key="1">
    <citation type="submission" date="2014-10" db="EMBL/GenBank/DDBJ databases">
        <authorList>
            <person name="Kuske C.R."/>
            <person name="Challacombe J.F."/>
            <person name="Daligault H.E."/>
            <person name="Davenport K.W."/>
            <person name="Johnson S.L."/>
            <person name="Siddaramappa S."/>
            <person name="Petersen J.M."/>
        </authorList>
    </citation>
    <scope>NUCLEOTIDE SEQUENCE [LARGE SCALE GENOMIC DNA]</scope>
    <source>
        <strain evidence="10">CA97-1460</strain>
    </source>
</reference>
<feature type="domain" description="Ribonucleotide reductase large subunit C-terminal" evidence="8">
    <location>
        <begin position="404"/>
        <end position="552"/>
    </location>
</feature>
<dbReference type="EC" id="1.17.4.1" evidence="2 6"/>
<dbReference type="NCBIfam" id="NF006577">
    <property type="entry name" value="PRK09102.1"/>
    <property type="match status" value="1"/>
</dbReference>
<dbReference type="KEGG" id="frc:KX01_1528"/>
<gene>
    <name evidence="9" type="ORF">KX01_1528</name>
</gene>
<comment type="catalytic activity">
    <reaction evidence="5 6">
        <text>a 2'-deoxyribonucleoside 5'-diphosphate + [thioredoxin]-disulfide + H2O = a ribonucleoside 5'-diphosphate + [thioredoxin]-dithiol</text>
        <dbReference type="Rhea" id="RHEA:23252"/>
        <dbReference type="Rhea" id="RHEA-COMP:10698"/>
        <dbReference type="Rhea" id="RHEA-COMP:10700"/>
        <dbReference type="ChEBI" id="CHEBI:15377"/>
        <dbReference type="ChEBI" id="CHEBI:29950"/>
        <dbReference type="ChEBI" id="CHEBI:50058"/>
        <dbReference type="ChEBI" id="CHEBI:57930"/>
        <dbReference type="ChEBI" id="CHEBI:73316"/>
        <dbReference type="EC" id="1.17.4.1"/>
    </reaction>
</comment>
<dbReference type="PANTHER" id="PTHR11573">
    <property type="entry name" value="RIBONUCLEOSIDE-DIPHOSPHATE REDUCTASE LARGE CHAIN"/>
    <property type="match status" value="1"/>
</dbReference>
<evidence type="ECO:0000259" key="7">
    <source>
        <dbReference type="Pfam" id="PF00317"/>
    </source>
</evidence>
<dbReference type="PANTHER" id="PTHR11573:SF6">
    <property type="entry name" value="RIBONUCLEOSIDE-DIPHOSPHATE REDUCTASE LARGE SUBUNIT"/>
    <property type="match status" value="1"/>
</dbReference>
<dbReference type="RefSeq" id="WP_071664411.1">
    <property type="nucleotide sequence ID" value="NZ_CP009654.1"/>
</dbReference>
<keyword evidence="3 6" id="KW-0560">Oxidoreductase</keyword>
<keyword evidence="10" id="KW-1185">Reference proteome</keyword>
<dbReference type="InterPro" id="IPR013509">
    <property type="entry name" value="RNR_lsu_N"/>
</dbReference>
<dbReference type="SUPFAM" id="SSF48168">
    <property type="entry name" value="R1 subunit of ribonucleotide reductase, N-terminal domain"/>
    <property type="match status" value="1"/>
</dbReference>
<evidence type="ECO:0000313" key="9">
    <source>
        <dbReference type="EMBL" id="APC96250.1"/>
    </source>
</evidence>
<dbReference type="InterPro" id="IPR000788">
    <property type="entry name" value="RNR_lg_C"/>
</dbReference>
<organism evidence="9 10">
    <name type="scientific">Francisella frigiditurris</name>
    <dbReference type="NCBI Taxonomy" id="1542390"/>
    <lineage>
        <taxon>Bacteria</taxon>
        <taxon>Pseudomonadati</taxon>
        <taxon>Pseudomonadota</taxon>
        <taxon>Gammaproteobacteria</taxon>
        <taxon>Thiotrichales</taxon>
        <taxon>Francisellaceae</taxon>
        <taxon>Francisella</taxon>
    </lineage>
</organism>
<dbReference type="SUPFAM" id="SSF51998">
    <property type="entry name" value="PFL-like glycyl radical enzymes"/>
    <property type="match status" value="1"/>
</dbReference>
<dbReference type="GO" id="GO:0009263">
    <property type="term" value="P:deoxyribonucleotide biosynthetic process"/>
    <property type="evidence" value="ECO:0007669"/>
    <property type="project" value="UniProtKB-KW"/>
</dbReference>
<dbReference type="Gene3D" id="3.20.70.20">
    <property type="match status" value="1"/>
</dbReference>
<dbReference type="InterPro" id="IPR039718">
    <property type="entry name" value="Rrm1"/>
</dbReference>
<dbReference type="CDD" id="cd01679">
    <property type="entry name" value="RNR_I"/>
    <property type="match status" value="1"/>
</dbReference>
<dbReference type="Proteomes" id="UP000182521">
    <property type="component" value="Chromosome"/>
</dbReference>
<name>A0A1J0KRC4_9GAMM</name>
<proteinExistence type="inferred from homology"/>
<dbReference type="GO" id="GO:0005524">
    <property type="term" value="F:ATP binding"/>
    <property type="evidence" value="ECO:0007669"/>
    <property type="project" value="InterPro"/>
</dbReference>
<evidence type="ECO:0000256" key="6">
    <source>
        <dbReference type="RuleBase" id="RU003410"/>
    </source>
</evidence>
<dbReference type="EMBL" id="CP009654">
    <property type="protein sequence ID" value="APC96250.1"/>
    <property type="molecule type" value="Genomic_DNA"/>
</dbReference>